<evidence type="ECO:0000313" key="1">
    <source>
        <dbReference type="EMBL" id="KAF9652124.1"/>
    </source>
</evidence>
<dbReference type="Proteomes" id="UP000886501">
    <property type="component" value="Unassembled WGS sequence"/>
</dbReference>
<accession>A0ACB6ZRF4</accession>
<sequence>MKALRKSLSSNKDHHSSHHISTPITSPNFSKPTINLPPPTRVIRATSRYRSQAPHQLSFEKGDFFHVIRDVDNQGLWYEAHNPITGARGLVQRAMFEEFSKGDPTSRASTFGSPKDGSSPISPTTKTQVFYAVVQHDFVAERPDELEAKAGDPISVVAQSNREWFVAKPIGRLGRPGLIPVSFVEVRDPITNQPIRDVNALIDQGALPKVEEWKRQMLNYKATSISLGVLDDSSIKSGVLNSPYMPKSTSVPPSLPSTSSPPQPQPTDESQVLSEGILLSAEVVSFHSEMEEYWFRVHVVFQPYNPNGSFDLPPAKQHVLYRCYNDFYDFQIELLEKFPREAGREVENPSPRLIPYMPGPVEHVDDEITLTRKDELDKYLRSLCKLKETTAKYILESMVIRKFLAIKPGDAEMEIEPCTEEIQAIFGAGDPPDGYPQELSYDDTNGLHDQMGRMNLNGGYDSGYDNGSSRSNSRTHDPYNYNEDGYDKQPSRHQLQNHQRTGSAASHRRTSAYSSSPGNSPQPAPTKPQWAQNHPYSGGGWNTNGHDHDDHFGNEHGRTSVASATSPTSARSSQPSLTSRSRSHSNAAKLSSPPISATNPQTAFVKIKIFDSITDDLIAIRVHPRVTHAQLMEKVQSRLGAGVKNLKYRESAGGAFVELSDDEELRSWMEATDRHVLYAD</sequence>
<reference evidence="1" key="2">
    <citation type="journal article" date="2020" name="Nat. Commun.">
        <title>Large-scale genome sequencing of mycorrhizal fungi provides insights into the early evolution of symbiotic traits.</title>
        <authorList>
            <person name="Miyauchi S."/>
            <person name="Kiss E."/>
            <person name="Kuo A."/>
            <person name="Drula E."/>
            <person name="Kohler A."/>
            <person name="Sanchez-Garcia M."/>
            <person name="Morin E."/>
            <person name="Andreopoulos B."/>
            <person name="Barry K.W."/>
            <person name="Bonito G."/>
            <person name="Buee M."/>
            <person name="Carver A."/>
            <person name="Chen C."/>
            <person name="Cichocki N."/>
            <person name="Clum A."/>
            <person name="Culley D."/>
            <person name="Crous P.W."/>
            <person name="Fauchery L."/>
            <person name="Girlanda M."/>
            <person name="Hayes R.D."/>
            <person name="Keri Z."/>
            <person name="LaButti K."/>
            <person name="Lipzen A."/>
            <person name="Lombard V."/>
            <person name="Magnuson J."/>
            <person name="Maillard F."/>
            <person name="Murat C."/>
            <person name="Nolan M."/>
            <person name="Ohm R.A."/>
            <person name="Pangilinan J."/>
            <person name="Pereira M.F."/>
            <person name="Perotto S."/>
            <person name="Peter M."/>
            <person name="Pfister S."/>
            <person name="Riley R."/>
            <person name="Sitrit Y."/>
            <person name="Stielow J.B."/>
            <person name="Szollosi G."/>
            <person name="Zifcakova L."/>
            <person name="Stursova M."/>
            <person name="Spatafora J.W."/>
            <person name="Tedersoo L."/>
            <person name="Vaario L.M."/>
            <person name="Yamada A."/>
            <person name="Yan M."/>
            <person name="Wang P."/>
            <person name="Xu J."/>
            <person name="Bruns T."/>
            <person name="Baldrian P."/>
            <person name="Vilgalys R."/>
            <person name="Dunand C."/>
            <person name="Henrissat B."/>
            <person name="Grigoriev I.V."/>
            <person name="Hibbett D."/>
            <person name="Nagy L.G."/>
            <person name="Martin F.M."/>
        </authorList>
    </citation>
    <scope>NUCLEOTIDE SEQUENCE</scope>
    <source>
        <strain evidence="1">P2</strain>
    </source>
</reference>
<comment type="caution">
    <text evidence="1">The sequence shown here is derived from an EMBL/GenBank/DDBJ whole genome shotgun (WGS) entry which is preliminary data.</text>
</comment>
<dbReference type="EMBL" id="MU117970">
    <property type="protein sequence ID" value="KAF9652124.1"/>
    <property type="molecule type" value="Genomic_DNA"/>
</dbReference>
<proteinExistence type="predicted"/>
<organism evidence="1 2">
    <name type="scientific">Thelephora ganbajun</name>
    <name type="common">Ganba fungus</name>
    <dbReference type="NCBI Taxonomy" id="370292"/>
    <lineage>
        <taxon>Eukaryota</taxon>
        <taxon>Fungi</taxon>
        <taxon>Dikarya</taxon>
        <taxon>Basidiomycota</taxon>
        <taxon>Agaricomycotina</taxon>
        <taxon>Agaricomycetes</taxon>
        <taxon>Thelephorales</taxon>
        <taxon>Thelephoraceae</taxon>
        <taxon>Thelephora</taxon>
    </lineage>
</organism>
<reference evidence="1" key="1">
    <citation type="submission" date="2019-10" db="EMBL/GenBank/DDBJ databases">
        <authorList>
            <consortium name="DOE Joint Genome Institute"/>
            <person name="Kuo A."/>
            <person name="Miyauchi S."/>
            <person name="Kiss E."/>
            <person name="Drula E."/>
            <person name="Kohler A."/>
            <person name="Sanchez-Garcia M."/>
            <person name="Andreopoulos B."/>
            <person name="Barry K.W."/>
            <person name="Bonito G."/>
            <person name="Buee M."/>
            <person name="Carver A."/>
            <person name="Chen C."/>
            <person name="Cichocki N."/>
            <person name="Clum A."/>
            <person name="Culley D."/>
            <person name="Crous P.W."/>
            <person name="Fauchery L."/>
            <person name="Girlanda M."/>
            <person name="Hayes R."/>
            <person name="Keri Z."/>
            <person name="Labutti K."/>
            <person name="Lipzen A."/>
            <person name="Lombard V."/>
            <person name="Magnuson J."/>
            <person name="Maillard F."/>
            <person name="Morin E."/>
            <person name="Murat C."/>
            <person name="Nolan M."/>
            <person name="Ohm R."/>
            <person name="Pangilinan J."/>
            <person name="Pereira M."/>
            <person name="Perotto S."/>
            <person name="Peter M."/>
            <person name="Riley R."/>
            <person name="Sitrit Y."/>
            <person name="Stielow B."/>
            <person name="Szollosi G."/>
            <person name="Zifcakova L."/>
            <person name="Stursova M."/>
            <person name="Spatafora J.W."/>
            <person name="Tedersoo L."/>
            <person name="Vaario L.-M."/>
            <person name="Yamada A."/>
            <person name="Yan M."/>
            <person name="Wang P."/>
            <person name="Xu J."/>
            <person name="Bruns T."/>
            <person name="Baldrian P."/>
            <person name="Vilgalys R."/>
            <person name="Henrissat B."/>
            <person name="Grigoriev I.V."/>
            <person name="Hibbett D."/>
            <person name="Nagy L.G."/>
            <person name="Martin F.M."/>
        </authorList>
    </citation>
    <scope>NUCLEOTIDE SEQUENCE</scope>
    <source>
        <strain evidence="1">P2</strain>
    </source>
</reference>
<keyword evidence="2" id="KW-1185">Reference proteome</keyword>
<protein>
    <submittedName>
        <fullName evidence="1">Uncharacterized protein</fullName>
    </submittedName>
</protein>
<gene>
    <name evidence="1" type="ORF">BDM02DRAFT_3089576</name>
</gene>
<name>A0ACB6ZRF4_THEGA</name>
<evidence type="ECO:0000313" key="2">
    <source>
        <dbReference type="Proteomes" id="UP000886501"/>
    </source>
</evidence>